<dbReference type="PANTHER" id="PTHR43033:SF1">
    <property type="entry name" value="TRNA(ILE)-LYSIDINE SYNTHASE-RELATED"/>
    <property type="match status" value="1"/>
</dbReference>
<dbReference type="AlphaFoldDB" id="A0A2A2EH07"/>
<keyword evidence="4 6" id="KW-0067">ATP-binding</keyword>
<comment type="subcellular location">
    <subcellularLocation>
        <location evidence="6">Cytoplasm</location>
    </subcellularLocation>
</comment>
<dbReference type="EMBL" id="MVOH01000006">
    <property type="protein sequence ID" value="PAU68353.1"/>
    <property type="molecule type" value="Genomic_DNA"/>
</dbReference>
<dbReference type="Gene3D" id="1.20.59.20">
    <property type="match status" value="1"/>
</dbReference>
<dbReference type="Gene3D" id="3.40.50.620">
    <property type="entry name" value="HUPs"/>
    <property type="match status" value="1"/>
</dbReference>
<evidence type="ECO:0000256" key="4">
    <source>
        <dbReference type="ARBA" id="ARBA00022840"/>
    </source>
</evidence>
<keyword evidence="3 6" id="KW-0547">Nucleotide-binding</keyword>
<evidence type="ECO:0000256" key="1">
    <source>
        <dbReference type="ARBA" id="ARBA00022598"/>
    </source>
</evidence>
<evidence type="ECO:0000256" key="2">
    <source>
        <dbReference type="ARBA" id="ARBA00022694"/>
    </source>
</evidence>
<name>A0A2A2EH07_9BIFI</name>
<comment type="function">
    <text evidence="6">Ligates lysine onto the cytidine present at position 34 of the AUA codon-specific tRNA(Ile) that contains the anticodon CAU, in an ATP-dependent manner. Cytidine is converted to lysidine, thus changing the amino acid specificity of the tRNA from methionine to isoleucine.</text>
</comment>
<dbReference type="SUPFAM" id="SSF82829">
    <property type="entry name" value="MesJ substrate recognition domain-like"/>
    <property type="match status" value="1"/>
</dbReference>
<keyword evidence="1 6" id="KW-0436">Ligase</keyword>
<dbReference type="InterPro" id="IPR012094">
    <property type="entry name" value="tRNA_Ile_lys_synt"/>
</dbReference>
<dbReference type="InterPro" id="IPR011063">
    <property type="entry name" value="TilS/TtcA_N"/>
</dbReference>
<evidence type="ECO:0000256" key="5">
    <source>
        <dbReference type="ARBA" id="ARBA00048539"/>
    </source>
</evidence>
<gene>
    <name evidence="6" type="primary">tilS</name>
    <name evidence="8" type="ORF">B1526_0538</name>
</gene>
<dbReference type="CDD" id="cd01992">
    <property type="entry name" value="TilS_N"/>
    <property type="match status" value="1"/>
</dbReference>
<dbReference type="GO" id="GO:0006400">
    <property type="term" value="P:tRNA modification"/>
    <property type="evidence" value="ECO:0007669"/>
    <property type="project" value="UniProtKB-UniRule"/>
</dbReference>
<dbReference type="OrthoDB" id="5244702at2"/>
<evidence type="ECO:0000313" key="8">
    <source>
        <dbReference type="EMBL" id="PAU68353.1"/>
    </source>
</evidence>
<dbReference type="RefSeq" id="WP_095614567.1">
    <property type="nucleotide sequence ID" value="NZ_MVOH01000006.1"/>
</dbReference>
<keyword evidence="9" id="KW-1185">Reference proteome</keyword>
<dbReference type="SUPFAM" id="SSF52402">
    <property type="entry name" value="Adenine nucleotide alpha hydrolases-like"/>
    <property type="match status" value="1"/>
</dbReference>
<feature type="domain" description="tRNA(Ile)-lysidine/2-thiocytidine synthase N-terminal" evidence="7">
    <location>
        <begin position="45"/>
        <end position="214"/>
    </location>
</feature>
<evidence type="ECO:0000256" key="6">
    <source>
        <dbReference type="HAMAP-Rule" id="MF_01161"/>
    </source>
</evidence>
<dbReference type="InterPro" id="IPR014729">
    <property type="entry name" value="Rossmann-like_a/b/a_fold"/>
</dbReference>
<dbReference type="EC" id="6.3.4.19" evidence="6"/>
<dbReference type="Pfam" id="PF01171">
    <property type="entry name" value="ATP_bind_3"/>
    <property type="match status" value="1"/>
</dbReference>
<dbReference type="GO" id="GO:0005737">
    <property type="term" value="C:cytoplasm"/>
    <property type="evidence" value="ECO:0007669"/>
    <property type="project" value="UniProtKB-SubCell"/>
</dbReference>
<dbReference type="NCBIfam" id="TIGR02432">
    <property type="entry name" value="lysidine_TilS_N"/>
    <property type="match status" value="1"/>
</dbReference>
<proteinExistence type="inferred from homology"/>
<dbReference type="HAMAP" id="MF_01161">
    <property type="entry name" value="tRNA_Ile_lys_synt"/>
    <property type="match status" value="1"/>
</dbReference>
<evidence type="ECO:0000259" key="7">
    <source>
        <dbReference type="Pfam" id="PF01171"/>
    </source>
</evidence>
<sequence>MAYSAAMKHAIGAVRRSLTALGIGVQDARFARHGEHEPAPDAPLVLVACSGGRDSLALMAVADTACAAWGVRCGAVVVDHGMQPGSAETAARAAAQCAALGADPCVVRAVQVEERGQGAEAAARDARYAALVDEARRLGATAVLLAHTKDDQAESVLIDLIRSGGVDALAGMPPGQCVDGVRFVRPFLGVTRAATTSICEDLDLDWWDDPTNGDAFAAGEALPAHFPLRSRIRHTLLPYLNAFAGRDMVAMLADGAAIARRDVDYLDARADDVFARTVTIAYDDDGAPHACIDARALAAEDAALRFRVVARTLSICAPGSGKRHVDAVEALVSHWHGQQAVRLPRKRTANRKKHVIEVCEDVTHANRRHRERDRS</sequence>
<dbReference type="PANTHER" id="PTHR43033">
    <property type="entry name" value="TRNA(ILE)-LYSIDINE SYNTHASE-RELATED"/>
    <property type="match status" value="1"/>
</dbReference>
<reference evidence="8 9" key="1">
    <citation type="journal article" date="2017" name="ISME J.">
        <title>Unveiling bifidobacterial biogeography across the mammalian branch of the tree of life.</title>
        <authorList>
            <person name="Milani C."/>
            <person name="Mangifesta M."/>
            <person name="Mancabelli L."/>
            <person name="Lugli G.A."/>
            <person name="James K."/>
            <person name="Duranti S."/>
            <person name="Turroni F."/>
            <person name="Ferrario C."/>
            <person name="Ossiprandi M.C."/>
            <person name="van Sinderen D."/>
            <person name="Ventura M."/>
        </authorList>
    </citation>
    <scope>NUCLEOTIDE SEQUENCE [LARGE SCALE GENOMIC DNA]</scope>
    <source>
        <strain evidence="9">Ham19E</strain>
    </source>
</reference>
<comment type="similarity">
    <text evidence="6">Belongs to the tRNA(Ile)-lysidine synthase family.</text>
</comment>
<evidence type="ECO:0000313" key="9">
    <source>
        <dbReference type="Proteomes" id="UP000218399"/>
    </source>
</evidence>
<evidence type="ECO:0000256" key="3">
    <source>
        <dbReference type="ARBA" id="ARBA00022741"/>
    </source>
</evidence>
<dbReference type="InterPro" id="IPR012795">
    <property type="entry name" value="tRNA_Ile_lys_synt_N"/>
</dbReference>
<dbReference type="GO" id="GO:0005524">
    <property type="term" value="F:ATP binding"/>
    <property type="evidence" value="ECO:0007669"/>
    <property type="project" value="UniProtKB-UniRule"/>
</dbReference>
<organism evidence="8 9">
    <name type="scientific">Bifidobacterium criceti</name>
    <dbReference type="NCBI Taxonomy" id="1960969"/>
    <lineage>
        <taxon>Bacteria</taxon>
        <taxon>Bacillati</taxon>
        <taxon>Actinomycetota</taxon>
        <taxon>Actinomycetes</taxon>
        <taxon>Bifidobacteriales</taxon>
        <taxon>Bifidobacteriaceae</taxon>
        <taxon>Bifidobacterium</taxon>
    </lineage>
</organism>
<keyword evidence="2 6" id="KW-0819">tRNA processing</keyword>
<protein>
    <recommendedName>
        <fullName evidence="6">tRNA(Ile)-lysidine synthase</fullName>
        <ecNumber evidence="6">6.3.4.19</ecNumber>
    </recommendedName>
    <alternativeName>
        <fullName evidence="6">tRNA(Ile)-2-lysyl-cytidine synthase</fullName>
    </alternativeName>
    <alternativeName>
        <fullName evidence="6">tRNA(Ile)-lysidine synthetase</fullName>
    </alternativeName>
</protein>
<keyword evidence="6" id="KW-0963">Cytoplasm</keyword>
<comment type="domain">
    <text evidence="6">The N-terminal region contains the highly conserved SGGXDS motif, predicted to be a P-loop motif involved in ATP binding.</text>
</comment>
<comment type="catalytic activity">
    <reaction evidence="5 6">
        <text>cytidine(34) in tRNA(Ile2) + L-lysine + ATP = lysidine(34) in tRNA(Ile2) + AMP + diphosphate + H(+)</text>
        <dbReference type="Rhea" id="RHEA:43744"/>
        <dbReference type="Rhea" id="RHEA-COMP:10625"/>
        <dbReference type="Rhea" id="RHEA-COMP:10670"/>
        <dbReference type="ChEBI" id="CHEBI:15378"/>
        <dbReference type="ChEBI" id="CHEBI:30616"/>
        <dbReference type="ChEBI" id="CHEBI:32551"/>
        <dbReference type="ChEBI" id="CHEBI:33019"/>
        <dbReference type="ChEBI" id="CHEBI:82748"/>
        <dbReference type="ChEBI" id="CHEBI:83665"/>
        <dbReference type="ChEBI" id="CHEBI:456215"/>
        <dbReference type="EC" id="6.3.4.19"/>
    </reaction>
</comment>
<dbReference type="Proteomes" id="UP000218399">
    <property type="component" value="Unassembled WGS sequence"/>
</dbReference>
<comment type="caution">
    <text evidence="8">The sequence shown here is derived from an EMBL/GenBank/DDBJ whole genome shotgun (WGS) entry which is preliminary data.</text>
</comment>
<dbReference type="GO" id="GO:0032267">
    <property type="term" value="F:tRNA(Ile)-lysidine synthase activity"/>
    <property type="evidence" value="ECO:0007669"/>
    <property type="project" value="UniProtKB-EC"/>
</dbReference>
<accession>A0A2A2EH07</accession>
<feature type="binding site" evidence="6">
    <location>
        <begin position="50"/>
        <end position="55"/>
    </location>
    <ligand>
        <name>ATP</name>
        <dbReference type="ChEBI" id="CHEBI:30616"/>
    </ligand>
</feature>